<dbReference type="PANTHER" id="PTHR47784">
    <property type="entry name" value="STEROL UPTAKE CONTROL PROTEIN 2"/>
    <property type="match status" value="1"/>
</dbReference>
<evidence type="ECO:0000256" key="1">
    <source>
        <dbReference type="SAM" id="SignalP"/>
    </source>
</evidence>
<proteinExistence type="predicted"/>
<keyword evidence="3" id="KW-1185">Reference proteome</keyword>
<name>A0A517KZQ7_9PEZI</name>
<dbReference type="InterPro" id="IPR053157">
    <property type="entry name" value="Sterol_Uptake_Regulator"/>
</dbReference>
<dbReference type="AlphaFoldDB" id="A0A517KZQ7"/>
<evidence type="ECO:0008006" key="4">
    <source>
        <dbReference type="Google" id="ProtNLM"/>
    </source>
</evidence>
<dbReference type="EMBL" id="CP042186">
    <property type="protein sequence ID" value="QDS68872.1"/>
    <property type="molecule type" value="Genomic_DNA"/>
</dbReference>
<reference evidence="2 3" key="1">
    <citation type="submission" date="2019-07" db="EMBL/GenBank/DDBJ databases">
        <title>Finished genome of Venturia effusa.</title>
        <authorList>
            <person name="Young C.A."/>
            <person name="Cox M.P."/>
            <person name="Ganley A.R.D."/>
            <person name="David W.J."/>
        </authorList>
    </citation>
    <scope>NUCLEOTIDE SEQUENCE [LARGE SCALE GENOMIC DNA]</scope>
    <source>
        <strain evidence="3">albino</strain>
    </source>
</reference>
<dbReference type="Proteomes" id="UP000316270">
    <property type="component" value="Chromosome 2"/>
</dbReference>
<dbReference type="PANTHER" id="PTHR47784:SF5">
    <property type="entry name" value="STEROL UPTAKE CONTROL PROTEIN 2"/>
    <property type="match status" value="1"/>
</dbReference>
<dbReference type="OrthoDB" id="416217at2759"/>
<dbReference type="STRING" id="50376.A0A517KZQ7"/>
<accession>A0A517KZQ7</accession>
<protein>
    <recommendedName>
        <fullName evidence="4">C6 transcription factor</fullName>
    </recommendedName>
</protein>
<feature type="signal peptide" evidence="1">
    <location>
        <begin position="1"/>
        <end position="20"/>
    </location>
</feature>
<feature type="chain" id="PRO_5022171680" description="C6 transcription factor" evidence="1">
    <location>
        <begin position="21"/>
        <end position="385"/>
    </location>
</feature>
<sequence length="385" mass="42493">MPKLALKSATVLHSLLAASAVCLCHNLISQDLPPDASAVNEILLTGYRHYNLAIQQIRESMSSPFSLDPEILLASAILLVPFATASQQINHWLSSNSMKADSCRPLSSTPRDVVIIMRAIRTMLETQRSASSSPQQMDAQEDLVPVPDTSLRASLTPSCTHVMFPILTATIHPALAKLQQRLDSASFALYDGQEDIISSCATAFSVLKSIVGKVFPCPNDVNSSLESSADRYYELKRAALPHVAPWLRSYARKATGPLPADLLTSIFLGFYIQVPQAYLDITIPLLDQRLESPLGGDDGTSNGIFTELSVQQALALDIYAHWSVLMFLVEEESWWIGNLPTVTLNGMVNRYGDDFMGKLWPEMADSESWWPGSMLRISQEIRLQR</sequence>
<evidence type="ECO:0000313" key="2">
    <source>
        <dbReference type="EMBL" id="QDS68872.1"/>
    </source>
</evidence>
<evidence type="ECO:0000313" key="3">
    <source>
        <dbReference type="Proteomes" id="UP000316270"/>
    </source>
</evidence>
<keyword evidence="1" id="KW-0732">Signal</keyword>
<dbReference type="GO" id="GO:0001228">
    <property type="term" value="F:DNA-binding transcription activator activity, RNA polymerase II-specific"/>
    <property type="evidence" value="ECO:0007669"/>
    <property type="project" value="TreeGrafter"/>
</dbReference>
<gene>
    <name evidence="2" type="ORF">FKW77_007543</name>
</gene>
<organism evidence="2 3">
    <name type="scientific">Venturia effusa</name>
    <dbReference type="NCBI Taxonomy" id="50376"/>
    <lineage>
        <taxon>Eukaryota</taxon>
        <taxon>Fungi</taxon>
        <taxon>Dikarya</taxon>
        <taxon>Ascomycota</taxon>
        <taxon>Pezizomycotina</taxon>
        <taxon>Dothideomycetes</taxon>
        <taxon>Pleosporomycetidae</taxon>
        <taxon>Venturiales</taxon>
        <taxon>Venturiaceae</taxon>
        <taxon>Venturia</taxon>
    </lineage>
</organism>